<organism evidence="2 3">
    <name type="scientific">Lacrimispora amygdalina</name>
    <dbReference type="NCBI Taxonomy" id="253257"/>
    <lineage>
        <taxon>Bacteria</taxon>
        <taxon>Bacillati</taxon>
        <taxon>Bacillota</taxon>
        <taxon>Clostridia</taxon>
        <taxon>Lachnospirales</taxon>
        <taxon>Lachnospiraceae</taxon>
        <taxon>Lacrimispora</taxon>
    </lineage>
</organism>
<evidence type="ECO:0000313" key="3">
    <source>
        <dbReference type="Proteomes" id="UP001419084"/>
    </source>
</evidence>
<dbReference type="Proteomes" id="UP001419084">
    <property type="component" value="Unassembled WGS sequence"/>
</dbReference>
<protein>
    <recommendedName>
        <fullName evidence="1">PPM-type phosphatase domain-containing protein</fullName>
    </recommendedName>
</protein>
<comment type="caution">
    <text evidence="2">The sequence shown here is derived from an EMBL/GenBank/DDBJ whole genome shotgun (WGS) entry which is preliminary data.</text>
</comment>
<dbReference type="Gene3D" id="3.60.40.10">
    <property type="entry name" value="PPM-type phosphatase domain"/>
    <property type="match status" value="1"/>
</dbReference>
<dbReference type="SMART" id="SM00332">
    <property type="entry name" value="PP2Cc"/>
    <property type="match status" value="1"/>
</dbReference>
<dbReference type="SUPFAM" id="SSF81606">
    <property type="entry name" value="PP2C-like"/>
    <property type="match status" value="1"/>
</dbReference>
<proteinExistence type="predicted"/>
<feature type="domain" description="PPM-type phosphatase" evidence="1">
    <location>
        <begin position="41"/>
        <end position="279"/>
    </location>
</feature>
<dbReference type="InterPro" id="IPR001932">
    <property type="entry name" value="PPM-type_phosphatase-like_dom"/>
</dbReference>
<keyword evidence="3" id="KW-1185">Reference proteome</keyword>
<dbReference type="PROSITE" id="PS51746">
    <property type="entry name" value="PPM_2"/>
    <property type="match status" value="1"/>
</dbReference>
<dbReference type="EMBL" id="BRPJ01000031">
    <property type="protein sequence ID" value="GLB29786.1"/>
    <property type="molecule type" value="Genomic_DNA"/>
</dbReference>
<sequence length="286" mass="31839">MMLTIMIGLGTALLVFSAGRILLSAEEMNRNEENECESFGRCVISQTMGDKEIQSDLAGFESSSAGTLAVLTDGIGKANTGKVCAQTAMDTVLDAYQPYQVLHNPEYFFKTSFNEANQRVQKTLGERRGGTCLAAAFVNGITFHYGLAGDIRIALFRNQELIPISKGQTLNVLALNAYQDGALSRQETIWTMEEDRIWNYLGMDGFKDIEVCDKPIRLKRGDIIMMMTKGIFDVLSWAEMEDILLRDYTLKEKADSLIMEAERKKGVEKENGSVVLIKAEVSDEKN</sequence>
<name>A0ABQ5M4A8_9FIRM</name>
<evidence type="ECO:0000313" key="2">
    <source>
        <dbReference type="EMBL" id="GLB29786.1"/>
    </source>
</evidence>
<reference evidence="2 3" key="1">
    <citation type="journal article" date="2024" name="Int. J. Syst. Evol. Microbiol.">
        <title>Lacrimispora brassicae sp. nov. isolated from fermented cabbage, and proposal of Clostridium indicum Gundawar et al. 2019 and Clostridium methoxybenzovorans Mechichi et al. 1999 as heterotypic synonyms of Lacrimispora amygdalina (Parshina et al. 2003) Haas and Blanchard 2020 and Lacrimispora indolis (McClung and McCoy 1957) Haas and Blanchard 2020, respectively.</title>
        <authorList>
            <person name="Kobayashi H."/>
            <person name="Tanizawa Y."/>
            <person name="Sakamoto M."/>
            <person name="Ohkuma M."/>
            <person name="Tohno M."/>
        </authorList>
    </citation>
    <scope>NUCLEOTIDE SEQUENCE [LARGE SCALE GENOMIC DNA]</scope>
    <source>
        <strain evidence="2 3">DSM 12857</strain>
    </source>
</reference>
<dbReference type="InterPro" id="IPR036457">
    <property type="entry name" value="PPM-type-like_dom_sf"/>
</dbReference>
<accession>A0ABQ5M4A8</accession>
<dbReference type="RefSeq" id="WP_346065050.1">
    <property type="nucleotide sequence ID" value="NZ_BRPJ01000031.1"/>
</dbReference>
<evidence type="ECO:0000259" key="1">
    <source>
        <dbReference type="PROSITE" id="PS51746"/>
    </source>
</evidence>
<gene>
    <name evidence="2" type="ORF">LAD12857_17090</name>
</gene>